<sequence>MKILKLILLTAFSILTPTLFILQGLKLAEKDDQLAESKMVDSEQKLLQDLMLNDLKNKNKQLNDKNRTDSIFYKTQLALIDEYNNLKIDLLRELGNNDLNRLFSQIENKLEEINDGIKRGNKNRQKEEILSDINQKIDSLLSYFFKNKPIEKIVDSLESISQLRFLDSLSKYQICIRVNKDYNTNLRGRKNRQEIDSILSNYISFSEKYIQSFQRAKDSLINIWNYKVRIIQPIINSLQERKMKLEGDSSLTHYGLFVGVKQFSDSILHKEMEESIVKNELRLINTITSKVTQLQLRKADYEKLRSKLRLLNDFKLFKNKEIMKNLNELSLFCKT</sequence>
<protein>
    <submittedName>
        <fullName evidence="1">Uncharacterized protein</fullName>
    </submittedName>
</protein>
<keyword evidence="2" id="KW-1185">Reference proteome</keyword>
<reference evidence="1" key="1">
    <citation type="submission" date="2023-06" db="EMBL/GenBank/DDBJ databases">
        <title>Genomic of Parafulvivirga corallium.</title>
        <authorList>
            <person name="Wang G."/>
        </authorList>
    </citation>
    <scope>NUCLEOTIDE SEQUENCE</scope>
    <source>
        <strain evidence="1">BMA10</strain>
    </source>
</reference>
<dbReference type="EMBL" id="JAUJEA010000001">
    <property type="protein sequence ID" value="MDN5199768.1"/>
    <property type="molecule type" value="Genomic_DNA"/>
</dbReference>
<dbReference type="RefSeq" id="WP_346749800.1">
    <property type="nucleotide sequence ID" value="NZ_JAUJEA010000001.1"/>
</dbReference>
<accession>A0ABT8KH57</accession>
<dbReference type="Proteomes" id="UP001172082">
    <property type="component" value="Unassembled WGS sequence"/>
</dbReference>
<proteinExistence type="predicted"/>
<evidence type="ECO:0000313" key="2">
    <source>
        <dbReference type="Proteomes" id="UP001172082"/>
    </source>
</evidence>
<comment type="caution">
    <text evidence="1">The sequence shown here is derived from an EMBL/GenBank/DDBJ whole genome shotgun (WGS) entry which is preliminary data.</text>
</comment>
<name>A0ABT8KH57_9BACT</name>
<evidence type="ECO:0000313" key="1">
    <source>
        <dbReference type="EMBL" id="MDN5199768.1"/>
    </source>
</evidence>
<gene>
    <name evidence="1" type="ORF">QQ008_00300</name>
</gene>
<organism evidence="1 2">
    <name type="scientific">Splendidivirga corallicola</name>
    <dbReference type="NCBI Taxonomy" id="3051826"/>
    <lineage>
        <taxon>Bacteria</taxon>
        <taxon>Pseudomonadati</taxon>
        <taxon>Bacteroidota</taxon>
        <taxon>Cytophagia</taxon>
        <taxon>Cytophagales</taxon>
        <taxon>Splendidivirgaceae</taxon>
        <taxon>Splendidivirga</taxon>
    </lineage>
</organism>